<proteinExistence type="predicted"/>
<sequence>MEIKFTNKAQKQYANLPHTIQKKVDKQIVFLLQDHRHPSLNAKKYSTATGDLWQARIDKSYRLYFFIENPHYIVVSVINHPK</sequence>
<reference evidence="3" key="1">
    <citation type="submission" date="2017-09" db="EMBL/GenBank/DDBJ databases">
        <title>Depth-based differentiation of microbial function through sediment-hosted aquifers and enrichment of novel symbionts in the deep terrestrial subsurface.</title>
        <authorList>
            <person name="Probst A.J."/>
            <person name="Ladd B."/>
            <person name="Jarett J.K."/>
            <person name="Geller-Mcgrath D.E."/>
            <person name="Sieber C.M.K."/>
            <person name="Emerson J.B."/>
            <person name="Anantharaman K."/>
            <person name="Thomas B.C."/>
            <person name="Malmstrom R."/>
            <person name="Stieglmeier M."/>
            <person name="Klingl A."/>
            <person name="Woyke T."/>
            <person name="Ryan C.M."/>
            <person name="Banfield J.F."/>
        </authorList>
    </citation>
    <scope>NUCLEOTIDE SEQUENCE [LARGE SCALE GENOMIC DNA]</scope>
</reference>
<evidence type="ECO:0000256" key="1">
    <source>
        <dbReference type="ARBA" id="ARBA00022649"/>
    </source>
</evidence>
<dbReference type="InterPro" id="IPR007712">
    <property type="entry name" value="RelE/ParE_toxin"/>
</dbReference>
<comment type="caution">
    <text evidence="2">The sequence shown here is derived from an EMBL/GenBank/DDBJ whole genome shotgun (WGS) entry which is preliminary data.</text>
</comment>
<accession>A0A2H0UHR7</accession>
<evidence type="ECO:0000313" key="2">
    <source>
        <dbReference type="EMBL" id="PIR85948.1"/>
    </source>
</evidence>
<evidence type="ECO:0000313" key="3">
    <source>
        <dbReference type="Proteomes" id="UP000229612"/>
    </source>
</evidence>
<dbReference type="EMBL" id="PFBG01000017">
    <property type="protein sequence ID" value="PIR85948.1"/>
    <property type="molecule type" value="Genomic_DNA"/>
</dbReference>
<dbReference type="Gene3D" id="3.30.2310.20">
    <property type="entry name" value="RelE-like"/>
    <property type="match status" value="1"/>
</dbReference>
<dbReference type="Proteomes" id="UP000229612">
    <property type="component" value="Unassembled WGS sequence"/>
</dbReference>
<organism evidence="2 3">
    <name type="scientific">Candidatus Kaiserbacteria bacterium CG10_big_fil_rev_8_21_14_0_10_44_10</name>
    <dbReference type="NCBI Taxonomy" id="1974606"/>
    <lineage>
        <taxon>Bacteria</taxon>
        <taxon>Candidatus Kaiseribacteriota</taxon>
    </lineage>
</organism>
<dbReference type="InterPro" id="IPR035093">
    <property type="entry name" value="RelE/ParE_toxin_dom_sf"/>
</dbReference>
<name>A0A2H0UHR7_9BACT</name>
<dbReference type="Pfam" id="PF05016">
    <property type="entry name" value="ParE_toxin"/>
    <property type="match status" value="1"/>
</dbReference>
<dbReference type="SUPFAM" id="SSF143011">
    <property type="entry name" value="RelE-like"/>
    <property type="match status" value="1"/>
</dbReference>
<protein>
    <recommendedName>
        <fullName evidence="4">Type II toxin-antitoxin system mRNA interferase toxin, RelE/StbE family</fullName>
    </recommendedName>
</protein>
<gene>
    <name evidence="2" type="ORF">COU14_01550</name>
</gene>
<evidence type="ECO:0008006" key="4">
    <source>
        <dbReference type="Google" id="ProtNLM"/>
    </source>
</evidence>
<dbReference type="AlphaFoldDB" id="A0A2H0UHR7"/>
<keyword evidence="1" id="KW-1277">Toxin-antitoxin system</keyword>